<feature type="transmembrane region" description="Helical" evidence="4">
    <location>
        <begin position="168"/>
        <end position="187"/>
    </location>
</feature>
<dbReference type="RefSeq" id="WP_165326346.1">
    <property type="nucleotide sequence ID" value="NZ_CP049109.1"/>
</dbReference>
<dbReference type="Proteomes" id="UP000501568">
    <property type="component" value="Chromosome"/>
</dbReference>
<dbReference type="GO" id="GO:0022857">
    <property type="term" value="F:transmembrane transporter activity"/>
    <property type="evidence" value="ECO:0007669"/>
    <property type="project" value="InterPro"/>
</dbReference>
<feature type="transmembrane region" description="Helical" evidence="4">
    <location>
        <begin position="372"/>
        <end position="392"/>
    </location>
</feature>
<keyword evidence="2 4" id="KW-1133">Transmembrane helix</keyword>
<keyword evidence="3 4" id="KW-0472">Membrane</keyword>
<gene>
    <name evidence="6" type="ORF">G5C33_05780</name>
</gene>
<feature type="transmembrane region" description="Helical" evidence="4">
    <location>
        <begin position="340"/>
        <end position="360"/>
    </location>
</feature>
<dbReference type="Pfam" id="PF07690">
    <property type="entry name" value="MFS_1"/>
    <property type="match status" value="2"/>
</dbReference>
<feature type="transmembrane region" description="Helical" evidence="4">
    <location>
        <begin position="12"/>
        <end position="29"/>
    </location>
</feature>
<sequence length="404" mass="43017">MYLREFGTHWERFLSAAIGVGLGSALSYYTLSLFGPPLLEEFGWSKAEFALVGSLPLLTGILVPVAGRLTDRFGTRLAASVGFAGMTLGYFAYMFMSGNLTEFFAIYIVQHIFGILTTSLVFARVVVEKFDRARGIALSLLMTPPPLFGAIAAPLLGGLIDDHGWRAAYGALGLVTGAGGLTAILLMGRHRRREGPPPPPSRLSWAQFGQFLKHPTLILILIGMLLVNLPQAFATSQLKLVLMDGGVTNQTATWMMSVYAVGVIVGRFASGLALDRMPAHIVALAALGLPAIGYFLLVGEVTSLPVLVGAMSIVGFAQGAEADIGAFLISRKFHLENFSLLLSLLTTMVLTGSAVGALLMSWIVGSTGNYDAFLYVASVSTLVGATFFVLIGRTSARTEDARQS</sequence>
<keyword evidence="1 4" id="KW-0812">Transmembrane</keyword>
<keyword evidence="7" id="KW-1185">Reference proteome</keyword>
<feature type="transmembrane region" description="Helical" evidence="4">
    <location>
        <begin position="103"/>
        <end position="123"/>
    </location>
</feature>
<feature type="transmembrane region" description="Helical" evidence="4">
    <location>
        <begin position="304"/>
        <end position="328"/>
    </location>
</feature>
<name>A0A6G6Y346_9SPHN</name>
<evidence type="ECO:0000313" key="7">
    <source>
        <dbReference type="Proteomes" id="UP000501568"/>
    </source>
</evidence>
<feature type="domain" description="Major facilitator superfamily (MFS) profile" evidence="5">
    <location>
        <begin position="13"/>
        <end position="395"/>
    </location>
</feature>
<dbReference type="EMBL" id="CP049109">
    <property type="protein sequence ID" value="QIG79345.1"/>
    <property type="molecule type" value="Genomic_DNA"/>
</dbReference>
<dbReference type="InterPro" id="IPR050327">
    <property type="entry name" value="Proton-linked_MCT"/>
</dbReference>
<accession>A0A6G6Y346</accession>
<dbReference type="InterPro" id="IPR011701">
    <property type="entry name" value="MFS"/>
</dbReference>
<feature type="transmembrane region" description="Helical" evidence="4">
    <location>
        <begin position="216"/>
        <end position="234"/>
    </location>
</feature>
<feature type="transmembrane region" description="Helical" evidence="4">
    <location>
        <begin position="254"/>
        <end position="274"/>
    </location>
</feature>
<dbReference type="KEGG" id="spzr:G5C33_05780"/>
<proteinExistence type="predicted"/>
<feature type="transmembrane region" description="Helical" evidence="4">
    <location>
        <begin position="135"/>
        <end position="156"/>
    </location>
</feature>
<dbReference type="SUPFAM" id="SSF103473">
    <property type="entry name" value="MFS general substrate transporter"/>
    <property type="match status" value="1"/>
</dbReference>
<protein>
    <submittedName>
        <fullName evidence="6">MFS transporter</fullName>
    </submittedName>
</protein>
<feature type="transmembrane region" description="Helical" evidence="4">
    <location>
        <begin position="77"/>
        <end position="97"/>
    </location>
</feature>
<organism evidence="6 7">
    <name type="scientific">Stakelama tenebrarum</name>
    <dbReference type="NCBI Taxonomy" id="2711215"/>
    <lineage>
        <taxon>Bacteria</taxon>
        <taxon>Pseudomonadati</taxon>
        <taxon>Pseudomonadota</taxon>
        <taxon>Alphaproteobacteria</taxon>
        <taxon>Sphingomonadales</taxon>
        <taxon>Sphingomonadaceae</taxon>
        <taxon>Stakelama</taxon>
    </lineage>
</organism>
<evidence type="ECO:0000256" key="2">
    <source>
        <dbReference type="ARBA" id="ARBA00022989"/>
    </source>
</evidence>
<dbReference type="Gene3D" id="1.20.1250.20">
    <property type="entry name" value="MFS general substrate transporter like domains"/>
    <property type="match status" value="2"/>
</dbReference>
<dbReference type="InterPro" id="IPR036259">
    <property type="entry name" value="MFS_trans_sf"/>
</dbReference>
<dbReference type="AlphaFoldDB" id="A0A6G6Y346"/>
<dbReference type="PROSITE" id="PS50850">
    <property type="entry name" value="MFS"/>
    <property type="match status" value="1"/>
</dbReference>
<feature type="transmembrane region" description="Helical" evidence="4">
    <location>
        <begin position="49"/>
        <end position="70"/>
    </location>
</feature>
<evidence type="ECO:0000256" key="3">
    <source>
        <dbReference type="ARBA" id="ARBA00023136"/>
    </source>
</evidence>
<evidence type="ECO:0000256" key="4">
    <source>
        <dbReference type="SAM" id="Phobius"/>
    </source>
</evidence>
<dbReference type="InterPro" id="IPR020846">
    <property type="entry name" value="MFS_dom"/>
</dbReference>
<reference evidence="6 7" key="1">
    <citation type="submission" date="2020-02" db="EMBL/GenBank/DDBJ databases">
        <authorList>
            <person name="Zheng R.K."/>
            <person name="Sun C.M."/>
        </authorList>
    </citation>
    <scope>NUCLEOTIDE SEQUENCE [LARGE SCALE GENOMIC DNA]</scope>
    <source>
        <strain evidence="7">zrk23</strain>
    </source>
</reference>
<dbReference type="PANTHER" id="PTHR11360:SF284">
    <property type="entry name" value="EG:103B4.3 PROTEIN-RELATED"/>
    <property type="match status" value="1"/>
</dbReference>
<evidence type="ECO:0000313" key="6">
    <source>
        <dbReference type="EMBL" id="QIG79345.1"/>
    </source>
</evidence>
<feature type="transmembrane region" description="Helical" evidence="4">
    <location>
        <begin position="281"/>
        <end position="298"/>
    </location>
</feature>
<evidence type="ECO:0000259" key="5">
    <source>
        <dbReference type="PROSITE" id="PS50850"/>
    </source>
</evidence>
<dbReference type="PANTHER" id="PTHR11360">
    <property type="entry name" value="MONOCARBOXYLATE TRANSPORTER"/>
    <property type="match status" value="1"/>
</dbReference>
<evidence type="ECO:0000256" key="1">
    <source>
        <dbReference type="ARBA" id="ARBA00022692"/>
    </source>
</evidence>